<gene>
    <name evidence="4" type="primary">dhaL</name>
    <name evidence="4" type="ORF">P4H66_08975</name>
</gene>
<dbReference type="InterPro" id="IPR050861">
    <property type="entry name" value="Dihydroxyacetone_Kinase"/>
</dbReference>
<organism evidence="4 5">
    <name type="scientific">Paenibacillus dokdonensis</name>
    <dbReference type="NCBI Taxonomy" id="2567944"/>
    <lineage>
        <taxon>Bacteria</taxon>
        <taxon>Bacillati</taxon>
        <taxon>Bacillota</taxon>
        <taxon>Bacilli</taxon>
        <taxon>Bacillales</taxon>
        <taxon>Paenibacillaceae</taxon>
        <taxon>Paenibacillus</taxon>
    </lineage>
</organism>
<dbReference type="PANTHER" id="PTHR28629:SF4">
    <property type="entry name" value="TRIOKINASE_FMN CYCLASE"/>
    <property type="match status" value="1"/>
</dbReference>
<proteinExistence type="predicted"/>
<dbReference type="RefSeq" id="WP_326087305.1">
    <property type="nucleotide sequence ID" value="NZ_JARLKZ010000005.1"/>
</dbReference>
<sequence>MAIAIQEWKSLFVHIAARMEEKKEELSELDRAVGDGDHGVTMSLGWQAILETINQYDSPDCGALCKEMAMSFLNEVGSSVGPLYATAFLRGSAELLDKELLDEEDIVQFWLAAVRGIQERGKAKVGDKTMLDTWLPAMEALESTWDGSNSLTASLDEAVRAGEAGMKSTAQLVSQVGRSSRLGERSAGHLDPGAASAYYMIDAFAAQWKRIAAESEA</sequence>
<dbReference type="Gene3D" id="1.25.40.340">
    <property type="match status" value="1"/>
</dbReference>
<dbReference type="Proteomes" id="UP001344632">
    <property type="component" value="Unassembled WGS sequence"/>
</dbReference>
<dbReference type="GO" id="GO:0016301">
    <property type="term" value="F:kinase activity"/>
    <property type="evidence" value="ECO:0007669"/>
    <property type="project" value="UniProtKB-KW"/>
</dbReference>
<protein>
    <submittedName>
        <fullName evidence="4">Dihydroxyacetone kinase subunit DhaL</fullName>
    </submittedName>
</protein>
<name>A0ABU6GPA2_9BACL</name>
<dbReference type="PANTHER" id="PTHR28629">
    <property type="entry name" value="TRIOKINASE/FMN CYCLASE"/>
    <property type="match status" value="1"/>
</dbReference>
<dbReference type="NCBIfam" id="TIGR02365">
    <property type="entry name" value="dha_L_ycgS"/>
    <property type="match status" value="1"/>
</dbReference>
<dbReference type="InterPro" id="IPR036117">
    <property type="entry name" value="DhaL_dom_sf"/>
</dbReference>
<evidence type="ECO:0000256" key="1">
    <source>
        <dbReference type="ARBA" id="ARBA00022679"/>
    </source>
</evidence>
<dbReference type="PROSITE" id="PS51480">
    <property type="entry name" value="DHAL"/>
    <property type="match status" value="1"/>
</dbReference>
<evidence type="ECO:0000256" key="2">
    <source>
        <dbReference type="ARBA" id="ARBA00022777"/>
    </source>
</evidence>
<reference evidence="4 5" key="1">
    <citation type="submission" date="2023-03" db="EMBL/GenBank/DDBJ databases">
        <title>Bacillus Genome Sequencing.</title>
        <authorList>
            <person name="Dunlap C."/>
        </authorList>
    </citation>
    <scope>NUCLEOTIDE SEQUENCE [LARGE SCALE GENOMIC DNA]</scope>
    <source>
        <strain evidence="4 5">BD-525</strain>
    </source>
</reference>
<comment type="caution">
    <text evidence="4">The sequence shown here is derived from an EMBL/GenBank/DDBJ whole genome shotgun (WGS) entry which is preliminary data.</text>
</comment>
<dbReference type="SMART" id="SM01120">
    <property type="entry name" value="Dak2"/>
    <property type="match status" value="1"/>
</dbReference>
<evidence type="ECO:0000313" key="5">
    <source>
        <dbReference type="Proteomes" id="UP001344632"/>
    </source>
</evidence>
<keyword evidence="5" id="KW-1185">Reference proteome</keyword>
<dbReference type="InterPro" id="IPR012737">
    <property type="entry name" value="DhaK_L_YcgS"/>
</dbReference>
<keyword evidence="1" id="KW-0808">Transferase</keyword>
<dbReference type="InterPro" id="IPR004007">
    <property type="entry name" value="DhaL_dom"/>
</dbReference>
<feature type="domain" description="DhaL" evidence="3">
    <location>
        <begin position="6"/>
        <end position="206"/>
    </location>
</feature>
<keyword evidence="2 4" id="KW-0418">Kinase</keyword>
<dbReference type="EMBL" id="JARLKZ010000005">
    <property type="protein sequence ID" value="MEC0239977.1"/>
    <property type="molecule type" value="Genomic_DNA"/>
</dbReference>
<dbReference type="Pfam" id="PF02734">
    <property type="entry name" value="Dak2"/>
    <property type="match status" value="1"/>
</dbReference>
<dbReference type="SUPFAM" id="SSF101473">
    <property type="entry name" value="DhaL-like"/>
    <property type="match status" value="1"/>
</dbReference>
<accession>A0ABU6GPA2</accession>
<evidence type="ECO:0000259" key="3">
    <source>
        <dbReference type="PROSITE" id="PS51480"/>
    </source>
</evidence>
<evidence type="ECO:0000313" key="4">
    <source>
        <dbReference type="EMBL" id="MEC0239977.1"/>
    </source>
</evidence>